<protein>
    <submittedName>
        <fullName evidence="3">F-box/kelch-repeat protein</fullName>
    </submittedName>
</protein>
<dbReference type="OrthoDB" id="1555129at2759"/>
<feature type="domain" description="F-box associated beta-propeller type 1" evidence="2">
    <location>
        <begin position="113"/>
        <end position="325"/>
    </location>
</feature>
<gene>
    <name evidence="3" type="ORF">CR513_43398</name>
</gene>
<dbReference type="Proteomes" id="UP000257109">
    <property type="component" value="Unassembled WGS sequence"/>
</dbReference>
<dbReference type="AlphaFoldDB" id="A0A371FE68"/>
<dbReference type="EMBL" id="QJKJ01009447">
    <property type="protein sequence ID" value="RDX76589.1"/>
    <property type="molecule type" value="Genomic_DNA"/>
</dbReference>
<evidence type="ECO:0000259" key="2">
    <source>
        <dbReference type="Pfam" id="PF07734"/>
    </source>
</evidence>
<dbReference type="Gene3D" id="1.20.1280.50">
    <property type="match status" value="1"/>
</dbReference>
<feature type="non-terminal residue" evidence="3">
    <location>
        <position position="1"/>
    </location>
</feature>
<dbReference type="NCBIfam" id="TIGR01640">
    <property type="entry name" value="F_box_assoc_1"/>
    <property type="match status" value="1"/>
</dbReference>
<evidence type="ECO:0000313" key="3">
    <source>
        <dbReference type="EMBL" id="RDX76589.1"/>
    </source>
</evidence>
<dbReference type="PANTHER" id="PTHR31672">
    <property type="entry name" value="BNACNNG10540D PROTEIN"/>
    <property type="match status" value="1"/>
</dbReference>
<dbReference type="InterPro" id="IPR001810">
    <property type="entry name" value="F-box_dom"/>
</dbReference>
<sequence length="410" mass="47462">MKPNTFAMRKHIPHDLIISILSNLPLKSLKRFYCACKSWALLFEHPHFMNMFRNNFISRWHSYYDDSCLFLKHDVGDVLYLLSGENKIKFDWPPLHDKIFVNTPILILGSSVNGILCLYTYKNDYNKIVLWNPTTQEFKFIPSALYEYNPFELRFPLLYGFGYDHVTDDYKVIQYNRFYKHFTWEMYSLRSNSWKKIPALDHVGTVLNNYPTGMDVHLNGVCHWMDEISRRLDKAPTETEITAYLVSFDLTNEVVLTTPLPIKKCEARPVCHGPPCFLQTHLTVLNGSIAFISNCEDATTTFHISVLGQLGVQESWTKLFIIGPLPGLEHLPIGIGRKGDVLFKIDDKLAWFDLSTQMIMEVGVREESILAIVVGSIEPSTIRLLSDHLQMFSYANLMLEMFNPRHEGVY</sequence>
<comment type="caution">
    <text evidence="3">The sequence shown here is derived from an EMBL/GenBank/DDBJ whole genome shotgun (WGS) entry which is preliminary data.</text>
</comment>
<dbReference type="InterPro" id="IPR036047">
    <property type="entry name" value="F-box-like_dom_sf"/>
</dbReference>
<feature type="domain" description="F-box" evidence="1">
    <location>
        <begin position="11"/>
        <end position="48"/>
    </location>
</feature>
<dbReference type="STRING" id="157652.A0A371FE68"/>
<dbReference type="Pfam" id="PF00646">
    <property type="entry name" value="F-box"/>
    <property type="match status" value="1"/>
</dbReference>
<dbReference type="InterPro" id="IPR050796">
    <property type="entry name" value="SCF_F-box_component"/>
</dbReference>
<organism evidence="3 4">
    <name type="scientific">Mucuna pruriens</name>
    <name type="common">Velvet bean</name>
    <name type="synonym">Dolichos pruriens</name>
    <dbReference type="NCBI Taxonomy" id="157652"/>
    <lineage>
        <taxon>Eukaryota</taxon>
        <taxon>Viridiplantae</taxon>
        <taxon>Streptophyta</taxon>
        <taxon>Embryophyta</taxon>
        <taxon>Tracheophyta</taxon>
        <taxon>Spermatophyta</taxon>
        <taxon>Magnoliopsida</taxon>
        <taxon>eudicotyledons</taxon>
        <taxon>Gunneridae</taxon>
        <taxon>Pentapetalae</taxon>
        <taxon>rosids</taxon>
        <taxon>fabids</taxon>
        <taxon>Fabales</taxon>
        <taxon>Fabaceae</taxon>
        <taxon>Papilionoideae</taxon>
        <taxon>50 kb inversion clade</taxon>
        <taxon>NPAAA clade</taxon>
        <taxon>indigoferoid/millettioid clade</taxon>
        <taxon>Phaseoleae</taxon>
        <taxon>Mucuna</taxon>
    </lineage>
</organism>
<proteinExistence type="predicted"/>
<dbReference type="SUPFAM" id="SSF81383">
    <property type="entry name" value="F-box domain"/>
    <property type="match status" value="1"/>
</dbReference>
<name>A0A371FE68_MUCPR</name>
<accession>A0A371FE68</accession>
<keyword evidence="4" id="KW-1185">Reference proteome</keyword>
<reference evidence="3" key="1">
    <citation type="submission" date="2018-05" db="EMBL/GenBank/DDBJ databases">
        <title>Draft genome of Mucuna pruriens seed.</title>
        <authorList>
            <person name="Nnadi N.E."/>
            <person name="Vos R."/>
            <person name="Hasami M.H."/>
            <person name="Devisetty U.K."/>
            <person name="Aguiy J.C."/>
        </authorList>
    </citation>
    <scope>NUCLEOTIDE SEQUENCE [LARGE SCALE GENOMIC DNA]</scope>
    <source>
        <strain evidence="3">JCA_2017</strain>
    </source>
</reference>
<dbReference type="Pfam" id="PF07734">
    <property type="entry name" value="FBA_1"/>
    <property type="match status" value="1"/>
</dbReference>
<dbReference type="PANTHER" id="PTHR31672:SF13">
    <property type="entry name" value="F-BOX PROTEIN CPR30-LIKE"/>
    <property type="match status" value="1"/>
</dbReference>
<dbReference type="InterPro" id="IPR017451">
    <property type="entry name" value="F-box-assoc_interact_dom"/>
</dbReference>
<evidence type="ECO:0000259" key="1">
    <source>
        <dbReference type="Pfam" id="PF00646"/>
    </source>
</evidence>
<evidence type="ECO:0000313" key="4">
    <source>
        <dbReference type="Proteomes" id="UP000257109"/>
    </source>
</evidence>
<dbReference type="InterPro" id="IPR006527">
    <property type="entry name" value="F-box-assoc_dom_typ1"/>
</dbReference>